<reference evidence="1" key="2">
    <citation type="submission" date="2014-09" db="EMBL/GenBank/DDBJ databases">
        <title>Criblamydia sequanensis harbors a mega-plasmid encoding arsenite resistance.</title>
        <authorList>
            <person name="Bertelli C."/>
            <person name="Goesmann A."/>
            <person name="Greub G."/>
        </authorList>
    </citation>
    <scope>NUCLEOTIDE SEQUENCE [LARGE SCALE GENOMIC DNA]</scope>
    <source>
        <strain evidence="1">CRIB-18</strain>
    </source>
</reference>
<keyword evidence="2" id="KW-1185">Reference proteome</keyword>
<protein>
    <submittedName>
        <fullName evidence="1">Uncharacterized protein</fullName>
    </submittedName>
</protein>
<evidence type="ECO:0000313" key="1">
    <source>
        <dbReference type="EMBL" id="CDR35033.1"/>
    </source>
</evidence>
<dbReference type="AlphaFoldDB" id="A0A090D381"/>
<gene>
    <name evidence="1" type="ORF">CSEC_2227</name>
</gene>
<proteinExistence type="predicted"/>
<dbReference type="EMBL" id="CCEJ010000012">
    <property type="protein sequence ID" value="CDR35033.1"/>
    <property type="molecule type" value="Genomic_DNA"/>
</dbReference>
<dbReference type="RefSeq" id="WP_041018591.1">
    <property type="nucleotide sequence ID" value="NZ_CCEJ010000012.1"/>
</dbReference>
<evidence type="ECO:0000313" key="2">
    <source>
        <dbReference type="Proteomes" id="UP000031552"/>
    </source>
</evidence>
<dbReference type="Proteomes" id="UP000031552">
    <property type="component" value="Unassembled WGS sequence"/>
</dbReference>
<sequence length="213" mass="24783">MEPLERMQIINVSLEELDKLKDQLSVTEYRYAKETIVALKILLEIESELVSISNEDLRNNLITFKTHLIAEPGLIPGSSRQKIISSLDTRIKDFVFIYSNEKEKDRLPLFFKYAFMGPPCFNGRINTMSEYLRQATGVYSDLYFNYTTSFDREANLIENVIYEWMEQNKTTKLPSLEDLKIYLTTVEDESLFKMLSEPNGSIILKRACEFVVS</sequence>
<name>A0A090D381_9BACT</name>
<organism evidence="1 2">
    <name type="scientific">Candidatus Criblamydia sequanensis CRIB-18</name>
    <dbReference type="NCBI Taxonomy" id="1437425"/>
    <lineage>
        <taxon>Bacteria</taxon>
        <taxon>Pseudomonadati</taxon>
        <taxon>Chlamydiota</taxon>
        <taxon>Chlamydiia</taxon>
        <taxon>Parachlamydiales</taxon>
        <taxon>Candidatus Criblamydiaceae</taxon>
        <taxon>Candidatus Criblamydia</taxon>
    </lineage>
</organism>
<reference evidence="1" key="1">
    <citation type="submission" date="2013-12" db="EMBL/GenBank/DDBJ databases">
        <authorList>
            <person name="Linke B."/>
        </authorList>
    </citation>
    <scope>NUCLEOTIDE SEQUENCE [LARGE SCALE GENOMIC DNA]</scope>
    <source>
        <strain evidence="1">CRIB-18</strain>
    </source>
</reference>
<accession>A0A090D381</accession>
<dbReference type="STRING" id="1437425.CSEC_2227"/>
<comment type="caution">
    <text evidence="1">The sequence shown here is derived from an EMBL/GenBank/DDBJ whole genome shotgun (WGS) entry which is preliminary data.</text>
</comment>